<dbReference type="Proteomes" id="UP000277928">
    <property type="component" value="Unassembled WGS sequence"/>
</dbReference>
<evidence type="ECO:0008006" key="3">
    <source>
        <dbReference type="Google" id="ProtNLM"/>
    </source>
</evidence>
<dbReference type="PANTHER" id="PTHR21415">
    <property type="entry name" value="U7 SNRNA-ASSOCIATED SM-LIKE PROTEIN LSM11"/>
    <property type="match status" value="1"/>
</dbReference>
<dbReference type="OMA" id="CSMIKGD"/>
<dbReference type="OrthoDB" id="10002367at2759"/>
<dbReference type="SUPFAM" id="SSF50182">
    <property type="entry name" value="Sm-like ribonucleoproteins"/>
    <property type="match status" value="1"/>
</dbReference>
<name>A0A3P6T275_LITSI</name>
<accession>A0A3P6T275</accession>
<dbReference type="GO" id="GO:0005683">
    <property type="term" value="C:U7 snRNP"/>
    <property type="evidence" value="ECO:0007669"/>
    <property type="project" value="TreeGrafter"/>
</dbReference>
<dbReference type="GO" id="GO:0071209">
    <property type="term" value="F:U7 snRNA binding"/>
    <property type="evidence" value="ECO:0007669"/>
    <property type="project" value="InterPro"/>
</dbReference>
<sequence>MDFFSSSFNAEMVLSDVNLSSKGFGIFASVDKFEQHLLNTNIALVGELQKLEPQENVKKLNGLPRKGRLSQICAQKGRNLTETARELNFNKRRDANCSQTVQQGPMKRLEECMERGHRVCINLRGRNSVNSFIDAKVVAFDKHWNLLIRDGDESFKPSIRMKRQVTKSMRITTPHRYYESQYKDGKGKTKTQWRRHLPFSLIRGDDIVLIAC</sequence>
<dbReference type="PANTHER" id="PTHR21415:SF1">
    <property type="entry name" value="U7 SNRNA-ASSOCIATED SM-LIKE PROTEIN LSM11"/>
    <property type="match status" value="1"/>
</dbReference>
<dbReference type="STRING" id="42156.A0A3P6T275"/>
<dbReference type="InterPro" id="IPR039267">
    <property type="entry name" value="Lsm11"/>
</dbReference>
<keyword evidence="2" id="KW-1185">Reference proteome</keyword>
<dbReference type="GO" id="GO:0006398">
    <property type="term" value="P:mRNA 3'-end processing by stem-loop binding and cleavage"/>
    <property type="evidence" value="ECO:0007669"/>
    <property type="project" value="TreeGrafter"/>
</dbReference>
<dbReference type="EMBL" id="UYRX01000417">
    <property type="protein sequence ID" value="VDK81906.1"/>
    <property type="molecule type" value="Genomic_DNA"/>
</dbReference>
<dbReference type="InterPro" id="IPR010920">
    <property type="entry name" value="LSM_dom_sf"/>
</dbReference>
<evidence type="ECO:0000313" key="1">
    <source>
        <dbReference type="EMBL" id="VDK81906.1"/>
    </source>
</evidence>
<dbReference type="AlphaFoldDB" id="A0A3P6T275"/>
<organism evidence="1 2">
    <name type="scientific">Litomosoides sigmodontis</name>
    <name type="common">Filarial nematode worm</name>
    <dbReference type="NCBI Taxonomy" id="42156"/>
    <lineage>
        <taxon>Eukaryota</taxon>
        <taxon>Metazoa</taxon>
        <taxon>Ecdysozoa</taxon>
        <taxon>Nematoda</taxon>
        <taxon>Chromadorea</taxon>
        <taxon>Rhabditida</taxon>
        <taxon>Spirurina</taxon>
        <taxon>Spiruromorpha</taxon>
        <taxon>Filarioidea</taxon>
        <taxon>Onchocercidae</taxon>
        <taxon>Litomosoides</taxon>
    </lineage>
</organism>
<proteinExistence type="predicted"/>
<evidence type="ECO:0000313" key="2">
    <source>
        <dbReference type="Proteomes" id="UP000277928"/>
    </source>
</evidence>
<dbReference type="Gene3D" id="2.30.30.100">
    <property type="match status" value="1"/>
</dbReference>
<gene>
    <name evidence="1" type="ORF">NLS_LOCUS5500</name>
</gene>
<reference evidence="1 2" key="1">
    <citation type="submission" date="2018-08" db="EMBL/GenBank/DDBJ databases">
        <authorList>
            <person name="Laetsch R D."/>
            <person name="Stevens L."/>
            <person name="Kumar S."/>
            <person name="Blaxter L. M."/>
        </authorList>
    </citation>
    <scope>NUCLEOTIDE SEQUENCE [LARGE SCALE GENOMIC DNA]</scope>
</reference>
<protein>
    <recommendedName>
        <fullName evidence="3">LSM domain-containing protein</fullName>
    </recommendedName>
</protein>